<evidence type="ECO:0000256" key="19">
    <source>
        <dbReference type="PIRSR" id="PIRSR006135-2"/>
    </source>
</evidence>
<evidence type="ECO:0000256" key="20">
    <source>
        <dbReference type="SAM" id="Coils"/>
    </source>
</evidence>
<evidence type="ECO:0000256" key="3">
    <source>
        <dbReference type="ARBA" id="ARBA00001522"/>
    </source>
</evidence>
<evidence type="ECO:0000256" key="18">
    <source>
        <dbReference type="PIRSR" id="PIRSR006135-1"/>
    </source>
</evidence>
<keyword evidence="12 19" id="KW-0547">Nucleotide-binding</keyword>
<dbReference type="InterPro" id="IPR003203">
    <property type="entry name" value="CobU/CobP"/>
</dbReference>
<dbReference type="EC" id="2.7.1.156" evidence="8"/>
<organism evidence="21 22">
    <name type="scientific">Desulfurispirillum indicum (strain ATCC BAA-1389 / DSM 22839 / S5)</name>
    <dbReference type="NCBI Taxonomy" id="653733"/>
    <lineage>
        <taxon>Bacteria</taxon>
        <taxon>Pseudomonadati</taxon>
        <taxon>Chrysiogenota</taxon>
        <taxon>Chrysiogenia</taxon>
        <taxon>Chrysiogenales</taxon>
        <taxon>Chrysiogenaceae</taxon>
        <taxon>Desulfurispirillum</taxon>
    </lineage>
</organism>
<dbReference type="PIRSF" id="PIRSF006135">
    <property type="entry name" value="CobU"/>
    <property type="match status" value="1"/>
</dbReference>
<evidence type="ECO:0000313" key="22">
    <source>
        <dbReference type="Proteomes" id="UP000002572"/>
    </source>
</evidence>
<dbReference type="eggNOG" id="COG2087">
    <property type="taxonomic scope" value="Bacteria"/>
</dbReference>
<evidence type="ECO:0000256" key="13">
    <source>
        <dbReference type="ARBA" id="ARBA00022777"/>
    </source>
</evidence>
<protein>
    <recommendedName>
        <fullName evidence="16">Adenosylcobinamide kinase</fullName>
        <ecNumber evidence="8">2.7.1.156</ecNumber>
        <ecNumber evidence="9">2.7.7.62</ecNumber>
    </recommendedName>
    <alternativeName>
        <fullName evidence="17">Adenosylcobinamide-phosphate guanylyltransferase</fullName>
    </alternativeName>
</protein>
<comment type="catalytic activity">
    <reaction evidence="3">
        <text>adenosylcob(III)inamide + GTP = adenosylcob(III)inamide phosphate + GDP + H(+)</text>
        <dbReference type="Rhea" id="RHEA:15765"/>
        <dbReference type="ChEBI" id="CHEBI:2480"/>
        <dbReference type="ChEBI" id="CHEBI:15378"/>
        <dbReference type="ChEBI" id="CHEBI:37565"/>
        <dbReference type="ChEBI" id="CHEBI:58189"/>
        <dbReference type="ChEBI" id="CHEBI:58502"/>
        <dbReference type="EC" id="2.7.1.156"/>
    </reaction>
</comment>
<dbReference type="RefSeq" id="WP_013506701.1">
    <property type="nucleotide sequence ID" value="NC_014836.1"/>
</dbReference>
<dbReference type="InterPro" id="IPR027417">
    <property type="entry name" value="P-loop_NTPase"/>
</dbReference>
<evidence type="ECO:0000313" key="21">
    <source>
        <dbReference type="EMBL" id="ADU66822.1"/>
    </source>
</evidence>
<dbReference type="PANTHER" id="PTHR34848">
    <property type="match status" value="1"/>
</dbReference>
<dbReference type="FunCoup" id="E6W2Z7">
    <property type="interactions" value="177"/>
</dbReference>
<evidence type="ECO:0000256" key="9">
    <source>
        <dbReference type="ARBA" id="ARBA00012523"/>
    </source>
</evidence>
<evidence type="ECO:0000256" key="17">
    <source>
        <dbReference type="ARBA" id="ARBA00030571"/>
    </source>
</evidence>
<feature type="binding site" evidence="19">
    <location>
        <position position="63"/>
    </location>
    <ligand>
        <name>GTP</name>
        <dbReference type="ChEBI" id="CHEBI:37565"/>
    </ligand>
</feature>
<comment type="catalytic activity">
    <reaction evidence="1">
        <text>adenosylcob(III)inamide + ATP = adenosylcob(III)inamide phosphate + ADP + H(+)</text>
        <dbReference type="Rhea" id="RHEA:15769"/>
        <dbReference type="ChEBI" id="CHEBI:2480"/>
        <dbReference type="ChEBI" id="CHEBI:15378"/>
        <dbReference type="ChEBI" id="CHEBI:30616"/>
        <dbReference type="ChEBI" id="CHEBI:58502"/>
        <dbReference type="ChEBI" id="CHEBI:456216"/>
        <dbReference type="EC" id="2.7.1.156"/>
    </reaction>
</comment>
<dbReference type="InParanoid" id="E6W2Z7"/>
<dbReference type="STRING" id="653733.Selin_2102"/>
<evidence type="ECO:0000256" key="6">
    <source>
        <dbReference type="ARBA" id="ARBA00005159"/>
    </source>
</evidence>
<evidence type="ECO:0000256" key="5">
    <source>
        <dbReference type="ARBA" id="ARBA00004692"/>
    </source>
</evidence>
<accession>E6W2Z7</accession>
<comment type="pathway">
    <text evidence="6">Cofactor biosynthesis; adenosylcobalamin biosynthesis; adenosylcobalamin from cob(II)yrinate a,c-diamide: step 5/7.</text>
</comment>
<evidence type="ECO:0000256" key="1">
    <source>
        <dbReference type="ARBA" id="ARBA00000312"/>
    </source>
</evidence>
<name>E6W2Z7_DESIS</name>
<evidence type="ECO:0000256" key="14">
    <source>
        <dbReference type="ARBA" id="ARBA00022840"/>
    </source>
</evidence>
<dbReference type="EC" id="2.7.7.62" evidence="9"/>
<evidence type="ECO:0000256" key="7">
    <source>
        <dbReference type="ARBA" id="ARBA00007490"/>
    </source>
</evidence>
<comment type="pathway">
    <text evidence="5">Cofactor biosynthesis; adenosylcobalamin biosynthesis; adenosylcobalamin from cob(II)yrinate a,c-diamide: step 6/7.</text>
</comment>
<sequence length="171" mass="18520">MSRTITLISGGVGSGKTSHALALAAPAARKAYIATAPRNLDGEMDAKILRHQAERDETYFTIEEPLDLAAACRQARVDGATLIIIDCLTLWVSNIIFREENGEARLADLLEELGRLQTDLVIVTNEVNLGVIPADATTRRYCALLARVNRRVAEAADQVLFMVSGIAMGVK</sequence>
<evidence type="ECO:0000256" key="15">
    <source>
        <dbReference type="ARBA" id="ARBA00023134"/>
    </source>
</evidence>
<reference evidence="21 22" key="1">
    <citation type="submission" date="2010-12" db="EMBL/GenBank/DDBJ databases">
        <title>Complete sequence of Desulfurispirillum indicum S5.</title>
        <authorList>
            <consortium name="US DOE Joint Genome Institute"/>
            <person name="Lucas S."/>
            <person name="Copeland A."/>
            <person name="Lapidus A."/>
            <person name="Cheng J.-F."/>
            <person name="Goodwin L."/>
            <person name="Pitluck S."/>
            <person name="Chertkov O."/>
            <person name="Held B."/>
            <person name="Detter J.C."/>
            <person name="Han C."/>
            <person name="Tapia R."/>
            <person name="Land M."/>
            <person name="Hauser L."/>
            <person name="Kyrpides N."/>
            <person name="Ivanova N."/>
            <person name="Mikhailova N."/>
            <person name="Haggblom M."/>
            <person name="Rauschenbach I."/>
            <person name="Bini E."/>
            <person name="Woyke T."/>
        </authorList>
    </citation>
    <scope>NUCLEOTIDE SEQUENCE [LARGE SCALE GENOMIC DNA]</scope>
    <source>
        <strain evidence="22">ATCC BAA-1389 / DSM 22839 / S5</strain>
    </source>
</reference>
<dbReference type="CDD" id="cd00544">
    <property type="entry name" value="CobU"/>
    <property type="match status" value="1"/>
</dbReference>
<dbReference type="AlphaFoldDB" id="E6W2Z7"/>
<dbReference type="Pfam" id="PF02283">
    <property type="entry name" value="CobU"/>
    <property type="match status" value="1"/>
</dbReference>
<gene>
    <name evidence="21" type="ordered locus">Selin_2102</name>
</gene>
<keyword evidence="22" id="KW-1185">Reference proteome</keyword>
<feature type="coiled-coil region" evidence="20">
    <location>
        <begin position="99"/>
        <end position="126"/>
    </location>
</feature>
<proteinExistence type="inferred from homology"/>
<dbReference type="GO" id="GO:0005524">
    <property type="term" value="F:ATP binding"/>
    <property type="evidence" value="ECO:0007669"/>
    <property type="project" value="UniProtKB-KW"/>
</dbReference>
<keyword evidence="10" id="KW-0169">Cobalamin biosynthesis</keyword>
<evidence type="ECO:0000256" key="4">
    <source>
        <dbReference type="ARBA" id="ARBA00003889"/>
    </source>
</evidence>
<dbReference type="PANTHER" id="PTHR34848:SF1">
    <property type="entry name" value="BIFUNCTIONAL ADENOSYLCOBALAMIN BIOSYNTHESIS PROTEIN COBU"/>
    <property type="match status" value="1"/>
</dbReference>
<comment type="similarity">
    <text evidence="7">Belongs to the CobU/CobP family.</text>
</comment>
<evidence type="ECO:0000256" key="16">
    <source>
        <dbReference type="ARBA" id="ARBA00029570"/>
    </source>
</evidence>
<keyword evidence="14" id="KW-0067">ATP-binding</keyword>
<evidence type="ECO:0000256" key="8">
    <source>
        <dbReference type="ARBA" id="ARBA00012016"/>
    </source>
</evidence>
<dbReference type="SUPFAM" id="SSF52540">
    <property type="entry name" value="P-loop containing nucleoside triphosphate hydrolases"/>
    <property type="match status" value="1"/>
</dbReference>
<comment type="catalytic activity">
    <reaction evidence="2">
        <text>adenosylcob(III)inamide phosphate + GTP + H(+) = adenosylcob(III)inamide-GDP + diphosphate</text>
        <dbReference type="Rhea" id="RHEA:22712"/>
        <dbReference type="ChEBI" id="CHEBI:15378"/>
        <dbReference type="ChEBI" id="CHEBI:33019"/>
        <dbReference type="ChEBI" id="CHEBI:37565"/>
        <dbReference type="ChEBI" id="CHEBI:58502"/>
        <dbReference type="ChEBI" id="CHEBI:60487"/>
        <dbReference type="EC" id="2.7.7.62"/>
    </reaction>
</comment>
<dbReference type="KEGG" id="din:Selin_2102"/>
<keyword evidence="13" id="KW-0418">Kinase</keyword>
<keyword evidence="11" id="KW-0808">Transferase</keyword>
<evidence type="ECO:0000256" key="12">
    <source>
        <dbReference type="ARBA" id="ARBA00022741"/>
    </source>
</evidence>
<dbReference type="Proteomes" id="UP000002572">
    <property type="component" value="Chromosome"/>
</dbReference>
<dbReference type="GO" id="GO:0043752">
    <property type="term" value="F:adenosylcobinamide kinase activity"/>
    <property type="evidence" value="ECO:0007669"/>
    <property type="project" value="UniProtKB-EC"/>
</dbReference>
<dbReference type="EMBL" id="CP002432">
    <property type="protein sequence ID" value="ADU66822.1"/>
    <property type="molecule type" value="Genomic_DNA"/>
</dbReference>
<feature type="binding site" evidence="19">
    <location>
        <begin position="34"/>
        <end position="36"/>
    </location>
    <ligand>
        <name>GTP</name>
        <dbReference type="ChEBI" id="CHEBI:37565"/>
    </ligand>
</feature>
<comment type="function">
    <text evidence="4">Catalyzes ATP-dependent phosphorylation of adenosylcobinamide and addition of GMP to adenosylcobinamide phosphate.</text>
</comment>
<keyword evidence="15 19" id="KW-0342">GTP-binding</keyword>
<evidence type="ECO:0000256" key="11">
    <source>
        <dbReference type="ARBA" id="ARBA00022679"/>
    </source>
</evidence>
<dbReference type="Gene3D" id="3.40.50.300">
    <property type="entry name" value="P-loop containing nucleotide triphosphate hydrolases"/>
    <property type="match status" value="1"/>
</dbReference>
<dbReference type="UniPathway" id="UPA00148">
    <property type="reaction ID" value="UER00236"/>
</dbReference>
<evidence type="ECO:0000256" key="10">
    <source>
        <dbReference type="ARBA" id="ARBA00022573"/>
    </source>
</evidence>
<dbReference type="GO" id="GO:0005525">
    <property type="term" value="F:GTP binding"/>
    <property type="evidence" value="ECO:0007669"/>
    <property type="project" value="UniProtKB-KW"/>
</dbReference>
<dbReference type="GO" id="GO:0008820">
    <property type="term" value="F:cobinamide phosphate guanylyltransferase activity"/>
    <property type="evidence" value="ECO:0007669"/>
    <property type="project" value="UniProtKB-EC"/>
</dbReference>
<keyword evidence="20" id="KW-0175">Coiled coil</keyword>
<feature type="active site" description="GMP-histidine intermediate" evidence="18">
    <location>
        <position position="51"/>
    </location>
</feature>
<feature type="binding site" evidence="19">
    <location>
        <position position="86"/>
    </location>
    <ligand>
        <name>GTP</name>
        <dbReference type="ChEBI" id="CHEBI:37565"/>
    </ligand>
</feature>
<dbReference type="HOGENOM" id="CLU_094161_0_1_0"/>
<evidence type="ECO:0000256" key="2">
    <source>
        <dbReference type="ARBA" id="ARBA00000711"/>
    </source>
</evidence>
<dbReference type="GO" id="GO:0009236">
    <property type="term" value="P:cobalamin biosynthetic process"/>
    <property type="evidence" value="ECO:0007669"/>
    <property type="project" value="UniProtKB-UniPathway"/>
</dbReference>